<feature type="transmembrane region" description="Helical" evidence="8">
    <location>
        <begin position="278"/>
        <end position="300"/>
    </location>
</feature>
<dbReference type="PANTHER" id="PTHR31806:SF1">
    <property type="entry name" value="PURINE-CYTOSINE PERMEASE FCY2-RELATED"/>
    <property type="match status" value="1"/>
</dbReference>
<comment type="caution">
    <text evidence="9">The sequence shown here is derived from an EMBL/GenBank/DDBJ whole genome shotgun (WGS) entry which is preliminary data.</text>
</comment>
<evidence type="ECO:0000256" key="7">
    <source>
        <dbReference type="PIRNR" id="PIRNR002744"/>
    </source>
</evidence>
<dbReference type="Proteomes" id="UP001597156">
    <property type="component" value="Unassembled WGS sequence"/>
</dbReference>
<feature type="transmembrane region" description="Helical" evidence="8">
    <location>
        <begin position="426"/>
        <end position="446"/>
    </location>
</feature>
<sequence length="454" mass="48679">MTQTEIKVAESNRTLTPGKLFYNWFAANVGIMGFVFGAMIVSYHLSFFQAILASLVGALSFLIPGWVAMIGQREGVTTFKLSRAAYGINGNKLPNVIAWINMVGWLAVNIITGTLLLVSLFQVIHVKKSPLTLAIALIIFGGLVLLSGFLNETTLGKIQTWLSWLFGLLTLLILGLFLMKANWQAAINLPSGSWLSGFLPAVSIVAAGSGISWSMAAADWGAYVQPKASQAATFWQTTLGGAVPLFVLMAGGVLLSTIEPTLATTGDPFGVMYAALPSWIGVLYFLVAAGGLVPQCIISLRSARINLATIGIKVSQPVSLILHGTIIILIPVYVLFISGNFLSNFELFLGFLGICLASWVAVFLCDAVLYRTRGYRLTLMTPQSGPAYNWRGLISWLVATITGFLFTNNAIWTGPFAHGIFKNNSLGVFVAALVAVICMGIGRLIGQSQEAVVK</sequence>
<feature type="transmembrane region" description="Helical" evidence="8">
    <location>
        <begin position="130"/>
        <end position="149"/>
    </location>
</feature>
<gene>
    <name evidence="9" type="ORF">ACFQ22_01940</name>
</gene>
<dbReference type="RefSeq" id="WP_121977729.1">
    <property type="nucleotide sequence ID" value="NZ_JBHTLH010000005.1"/>
</dbReference>
<evidence type="ECO:0000256" key="4">
    <source>
        <dbReference type="ARBA" id="ARBA00022692"/>
    </source>
</evidence>
<feature type="transmembrane region" description="Helical" evidence="8">
    <location>
        <begin position="47"/>
        <end position="70"/>
    </location>
</feature>
<organism evidence="9 10">
    <name type="scientific">Lentilactobacillus raoultii</name>
    <dbReference type="NCBI Taxonomy" id="1987503"/>
    <lineage>
        <taxon>Bacteria</taxon>
        <taxon>Bacillati</taxon>
        <taxon>Bacillota</taxon>
        <taxon>Bacilli</taxon>
        <taxon>Lactobacillales</taxon>
        <taxon>Lactobacillaceae</taxon>
        <taxon>Lentilactobacillus</taxon>
    </lineage>
</organism>
<evidence type="ECO:0000256" key="5">
    <source>
        <dbReference type="ARBA" id="ARBA00022989"/>
    </source>
</evidence>
<protein>
    <submittedName>
        <fullName evidence="9">Purine-cytosine permease family protein</fullName>
    </submittedName>
</protein>
<feature type="transmembrane region" description="Helical" evidence="8">
    <location>
        <begin position="239"/>
        <end position="258"/>
    </location>
</feature>
<keyword evidence="4 8" id="KW-0812">Transmembrane</keyword>
<comment type="similarity">
    <text evidence="2 7">Belongs to the purine-cytosine permease (2.A.39) family.</text>
</comment>
<evidence type="ECO:0000256" key="3">
    <source>
        <dbReference type="ARBA" id="ARBA00022448"/>
    </source>
</evidence>
<feature type="transmembrane region" description="Helical" evidence="8">
    <location>
        <begin position="102"/>
        <end position="124"/>
    </location>
</feature>
<feature type="transmembrane region" description="Helical" evidence="8">
    <location>
        <begin position="390"/>
        <end position="406"/>
    </location>
</feature>
<proteinExistence type="inferred from homology"/>
<feature type="transmembrane region" description="Helical" evidence="8">
    <location>
        <begin position="198"/>
        <end position="218"/>
    </location>
</feature>
<evidence type="ECO:0000256" key="6">
    <source>
        <dbReference type="ARBA" id="ARBA00023136"/>
    </source>
</evidence>
<comment type="subcellular location">
    <subcellularLocation>
        <location evidence="1">Membrane</location>
        <topology evidence="1">Multi-pass membrane protein</topology>
    </subcellularLocation>
</comment>
<evidence type="ECO:0000256" key="8">
    <source>
        <dbReference type="SAM" id="Phobius"/>
    </source>
</evidence>
<dbReference type="Gene3D" id="1.10.4160.10">
    <property type="entry name" value="Hydantoin permease"/>
    <property type="match status" value="1"/>
</dbReference>
<keyword evidence="10" id="KW-1185">Reference proteome</keyword>
<dbReference type="InterPro" id="IPR026030">
    <property type="entry name" value="Pur-cyt_permease_Fcy2/21/22"/>
</dbReference>
<evidence type="ECO:0000256" key="2">
    <source>
        <dbReference type="ARBA" id="ARBA00008974"/>
    </source>
</evidence>
<keyword evidence="3 7" id="KW-0813">Transport</keyword>
<accession>A0ABW3PEU1</accession>
<dbReference type="Pfam" id="PF02133">
    <property type="entry name" value="Transp_cyt_pur"/>
    <property type="match status" value="1"/>
</dbReference>
<keyword evidence="6 7" id="KW-0472">Membrane</keyword>
<keyword evidence="5 8" id="KW-1133">Transmembrane helix</keyword>
<feature type="transmembrane region" description="Helical" evidence="8">
    <location>
        <begin position="320"/>
        <end position="342"/>
    </location>
</feature>
<feature type="transmembrane region" description="Helical" evidence="8">
    <location>
        <begin position="21"/>
        <end position="41"/>
    </location>
</feature>
<evidence type="ECO:0000313" key="9">
    <source>
        <dbReference type="EMBL" id="MFD1124124.1"/>
    </source>
</evidence>
<dbReference type="EMBL" id="JBHTLH010000005">
    <property type="protein sequence ID" value="MFD1124124.1"/>
    <property type="molecule type" value="Genomic_DNA"/>
</dbReference>
<dbReference type="PIRSF" id="PIRSF002744">
    <property type="entry name" value="Pur-cyt_permease"/>
    <property type="match status" value="1"/>
</dbReference>
<feature type="transmembrane region" description="Helical" evidence="8">
    <location>
        <begin position="348"/>
        <end position="369"/>
    </location>
</feature>
<reference evidence="10" key="1">
    <citation type="journal article" date="2019" name="Int. J. Syst. Evol. Microbiol.">
        <title>The Global Catalogue of Microorganisms (GCM) 10K type strain sequencing project: providing services to taxonomists for standard genome sequencing and annotation.</title>
        <authorList>
            <consortium name="The Broad Institute Genomics Platform"/>
            <consortium name="The Broad Institute Genome Sequencing Center for Infectious Disease"/>
            <person name="Wu L."/>
            <person name="Ma J."/>
        </authorList>
    </citation>
    <scope>NUCLEOTIDE SEQUENCE [LARGE SCALE GENOMIC DNA]</scope>
    <source>
        <strain evidence="10">CCUG 71848</strain>
    </source>
</reference>
<feature type="transmembrane region" description="Helical" evidence="8">
    <location>
        <begin position="161"/>
        <end position="178"/>
    </location>
</feature>
<evidence type="ECO:0000256" key="1">
    <source>
        <dbReference type="ARBA" id="ARBA00004141"/>
    </source>
</evidence>
<evidence type="ECO:0000313" key="10">
    <source>
        <dbReference type="Proteomes" id="UP001597156"/>
    </source>
</evidence>
<name>A0ABW3PEU1_9LACO</name>
<dbReference type="InterPro" id="IPR001248">
    <property type="entry name" value="Pur-cyt_permease"/>
</dbReference>
<dbReference type="PANTHER" id="PTHR31806">
    <property type="entry name" value="PURINE-CYTOSINE PERMEASE FCY2-RELATED"/>
    <property type="match status" value="1"/>
</dbReference>